<dbReference type="AlphaFoldDB" id="E9G5H9"/>
<feature type="transmembrane region" description="Helical" evidence="1">
    <location>
        <begin position="103"/>
        <end position="124"/>
    </location>
</feature>
<dbReference type="Proteomes" id="UP000000305">
    <property type="component" value="Unassembled WGS sequence"/>
</dbReference>
<dbReference type="InterPro" id="IPR053077">
    <property type="entry name" value="MARVEL_domain_protein_3"/>
</dbReference>
<organism evidence="3 4">
    <name type="scientific">Daphnia pulex</name>
    <name type="common">Water flea</name>
    <dbReference type="NCBI Taxonomy" id="6669"/>
    <lineage>
        <taxon>Eukaryota</taxon>
        <taxon>Metazoa</taxon>
        <taxon>Ecdysozoa</taxon>
        <taxon>Arthropoda</taxon>
        <taxon>Crustacea</taxon>
        <taxon>Branchiopoda</taxon>
        <taxon>Diplostraca</taxon>
        <taxon>Cladocera</taxon>
        <taxon>Anomopoda</taxon>
        <taxon>Daphniidae</taxon>
        <taxon>Daphnia</taxon>
    </lineage>
</organism>
<accession>E9G5H9</accession>
<evidence type="ECO:0008006" key="5">
    <source>
        <dbReference type="Google" id="ProtNLM"/>
    </source>
</evidence>
<dbReference type="OMA" id="CICPLRY"/>
<dbReference type="KEGG" id="dpx:DAPPUDRAFT_222489"/>
<keyword evidence="1" id="KW-0472">Membrane</keyword>
<keyword evidence="1" id="KW-1133">Transmembrane helix</keyword>
<evidence type="ECO:0000256" key="2">
    <source>
        <dbReference type="SAM" id="SignalP"/>
    </source>
</evidence>
<keyword evidence="1" id="KW-0812">Transmembrane</keyword>
<dbReference type="PANTHER" id="PTHR34609:SF17">
    <property type="entry name" value="GEO08273P1-RELATED"/>
    <property type="match status" value="1"/>
</dbReference>
<proteinExistence type="predicted"/>
<protein>
    <recommendedName>
        <fullName evidence="5">MARVEL domain-containing protein</fullName>
    </recommendedName>
</protein>
<keyword evidence="2" id="KW-0732">Signal</keyword>
<sequence length="205" mass="22503">MPRYFSSVALFFAFNNSSLCCKLTKCCCGCSLQTGSKVIGVLSLLAGVTGFLLAVISVSSLNLQNGIHEQLASSIGIILGALVVIAMSISALVAAWKNCKPMLLVPWLVLNALSLPILIASVIYYKDRWLTVKEGGTCSGTGFIAWGLIVGGIWFYFWLVINSYYHQLKAKKKPPPLPDERTVMRFRECENSVIRVDQMLTQMEA</sequence>
<gene>
    <name evidence="3" type="ORF">DAPPUDRAFT_222489</name>
</gene>
<feature type="transmembrane region" description="Helical" evidence="1">
    <location>
        <begin position="71"/>
        <end position="96"/>
    </location>
</feature>
<feature type="transmembrane region" description="Helical" evidence="1">
    <location>
        <begin position="144"/>
        <end position="165"/>
    </location>
</feature>
<feature type="signal peptide" evidence="2">
    <location>
        <begin position="1"/>
        <end position="20"/>
    </location>
</feature>
<reference evidence="3 4" key="1">
    <citation type="journal article" date="2011" name="Science">
        <title>The ecoresponsive genome of Daphnia pulex.</title>
        <authorList>
            <person name="Colbourne J.K."/>
            <person name="Pfrender M.E."/>
            <person name="Gilbert D."/>
            <person name="Thomas W.K."/>
            <person name="Tucker A."/>
            <person name="Oakley T.H."/>
            <person name="Tokishita S."/>
            <person name="Aerts A."/>
            <person name="Arnold G.J."/>
            <person name="Basu M.K."/>
            <person name="Bauer D.J."/>
            <person name="Caceres C.E."/>
            <person name="Carmel L."/>
            <person name="Casola C."/>
            <person name="Choi J.H."/>
            <person name="Detter J.C."/>
            <person name="Dong Q."/>
            <person name="Dusheyko S."/>
            <person name="Eads B.D."/>
            <person name="Frohlich T."/>
            <person name="Geiler-Samerotte K.A."/>
            <person name="Gerlach D."/>
            <person name="Hatcher P."/>
            <person name="Jogdeo S."/>
            <person name="Krijgsveld J."/>
            <person name="Kriventseva E.V."/>
            <person name="Kultz D."/>
            <person name="Laforsch C."/>
            <person name="Lindquist E."/>
            <person name="Lopez J."/>
            <person name="Manak J.R."/>
            <person name="Muller J."/>
            <person name="Pangilinan J."/>
            <person name="Patwardhan R.P."/>
            <person name="Pitluck S."/>
            <person name="Pritham E.J."/>
            <person name="Rechtsteiner A."/>
            <person name="Rho M."/>
            <person name="Rogozin I.B."/>
            <person name="Sakarya O."/>
            <person name="Salamov A."/>
            <person name="Schaack S."/>
            <person name="Shapiro H."/>
            <person name="Shiga Y."/>
            <person name="Skalitzky C."/>
            <person name="Smith Z."/>
            <person name="Souvorov A."/>
            <person name="Sung W."/>
            <person name="Tang Z."/>
            <person name="Tsuchiya D."/>
            <person name="Tu H."/>
            <person name="Vos H."/>
            <person name="Wang M."/>
            <person name="Wolf Y.I."/>
            <person name="Yamagata H."/>
            <person name="Yamada T."/>
            <person name="Ye Y."/>
            <person name="Shaw J.R."/>
            <person name="Andrews J."/>
            <person name="Crease T.J."/>
            <person name="Tang H."/>
            <person name="Lucas S.M."/>
            <person name="Robertson H.M."/>
            <person name="Bork P."/>
            <person name="Koonin E.V."/>
            <person name="Zdobnov E.M."/>
            <person name="Grigoriev I.V."/>
            <person name="Lynch M."/>
            <person name="Boore J.L."/>
        </authorList>
    </citation>
    <scope>NUCLEOTIDE SEQUENCE [LARGE SCALE GENOMIC DNA]</scope>
</reference>
<evidence type="ECO:0000313" key="4">
    <source>
        <dbReference type="Proteomes" id="UP000000305"/>
    </source>
</evidence>
<dbReference type="PANTHER" id="PTHR34609">
    <property type="entry name" value="GEO08273P1-RELATED"/>
    <property type="match status" value="1"/>
</dbReference>
<dbReference type="eggNOG" id="ENOG502TB91">
    <property type="taxonomic scope" value="Eukaryota"/>
</dbReference>
<dbReference type="EMBL" id="GL732532">
    <property type="protein sequence ID" value="EFX85629.1"/>
    <property type="molecule type" value="Genomic_DNA"/>
</dbReference>
<evidence type="ECO:0000256" key="1">
    <source>
        <dbReference type="SAM" id="Phobius"/>
    </source>
</evidence>
<dbReference type="InParanoid" id="E9G5H9"/>
<dbReference type="HOGENOM" id="CLU_129481_0_0_1"/>
<name>E9G5H9_DAPPU</name>
<evidence type="ECO:0000313" key="3">
    <source>
        <dbReference type="EMBL" id="EFX85629.1"/>
    </source>
</evidence>
<dbReference type="PhylomeDB" id="E9G5H9"/>
<feature type="chain" id="PRO_5003237183" description="MARVEL domain-containing protein" evidence="2">
    <location>
        <begin position="21"/>
        <end position="205"/>
    </location>
</feature>
<keyword evidence="4" id="KW-1185">Reference proteome</keyword>
<feature type="transmembrane region" description="Helical" evidence="1">
    <location>
        <begin position="38"/>
        <end position="59"/>
    </location>
</feature>